<dbReference type="AlphaFoldDB" id="A0A7W6RTK8"/>
<organism evidence="1 2">
    <name type="scientific">Rhizobium mongolense</name>
    <dbReference type="NCBI Taxonomy" id="57676"/>
    <lineage>
        <taxon>Bacteria</taxon>
        <taxon>Pseudomonadati</taxon>
        <taxon>Pseudomonadota</taxon>
        <taxon>Alphaproteobacteria</taxon>
        <taxon>Hyphomicrobiales</taxon>
        <taxon>Rhizobiaceae</taxon>
        <taxon>Rhizobium/Agrobacterium group</taxon>
        <taxon>Rhizobium</taxon>
    </lineage>
</organism>
<reference evidence="1 2" key="1">
    <citation type="submission" date="2020-08" db="EMBL/GenBank/DDBJ databases">
        <title>Genomic Encyclopedia of Type Strains, Phase IV (KMG-V): Genome sequencing to study the core and pangenomes of soil and plant-associated prokaryotes.</title>
        <authorList>
            <person name="Whitman W."/>
        </authorList>
    </citation>
    <scope>NUCLEOTIDE SEQUENCE [LARGE SCALE GENOMIC DNA]</scope>
    <source>
        <strain evidence="1 2">SEMIA 402</strain>
    </source>
</reference>
<protein>
    <submittedName>
        <fullName evidence="1">Uncharacterized protein</fullName>
    </submittedName>
</protein>
<name>A0A7W6RTK8_9HYPH</name>
<sequence>MRDKQNLFPVEEVRVGERIVPVPASISPEAQAHAARCCPR</sequence>
<accession>A0A7W6RTK8</accession>
<evidence type="ECO:0000313" key="2">
    <source>
        <dbReference type="Proteomes" id="UP000533641"/>
    </source>
</evidence>
<dbReference type="EMBL" id="JACIGM010000018">
    <property type="protein sequence ID" value="MBB4278380.1"/>
    <property type="molecule type" value="Genomic_DNA"/>
</dbReference>
<dbReference type="Proteomes" id="UP000533641">
    <property type="component" value="Unassembled WGS sequence"/>
</dbReference>
<gene>
    <name evidence="1" type="ORF">GGE12_006191</name>
</gene>
<comment type="caution">
    <text evidence="1">The sequence shown here is derived from an EMBL/GenBank/DDBJ whole genome shotgun (WGS) entry which is preliminary data.</text>
</comment>
<evidence type="ECO:0000313" key="1">
    <source>
        <dbReference type="EMBL" id="MBB4278380.1"/>
    </source>
</evidence>
<dbReference type="RefSeq" id="WP_281421271.1">
    <property type="nucleotide sequence ID" value="NZ_JACIGM010000018.1"/>
</dbReference>
<proteinExistence type="predicted"/>